<keyword evidence="5" id="KW-0813">Transport</keyword>
<dbReference type="InterPro" id="IPR035906">
    <property type="entry name" value="MetI-like_sf"/>
</dbReference>
<sequence>MISFNQGEKKWIPYLLFLPALIYLAGFIGYPLVKTLQLAFISEKGKVGMENFITLTRDSTFWKALKNTLYLLMVIVPLQVILAFLLALFVNGRFKGYMTVLYIICIPLALSDVSAALMSYNIFTSHGFLNKLLIKFGFIDAPIYFFGLGLSSRAFWVIVLTELWRATPLVFVILLASLQVISKDYFEAADVFGFSSWQKFFHITLPLTMPSLQSALLIRTLFAFQIFGVVWLLSGRDIPILAGEVYYQQAELSNFRLAATYGFIIAFICILISWVYLTFLKTKHSEL</sequence>
<dbReference type="PANTHER" id="PTHR43759">
    <property type="entry name" value="TREHALOSE TRANSPORT SYSTEM PERMEASE PROTEIN SUGA"/>
    <property type="match status" value="1"/>
</dbReference>
<comment type="similarity">
    <text evidence="5">Belongs to the binding-protein-dependent transport system permease family.</text>
</comment>
<evidence type="ECO:0000256" key="5">
    <source>
        <dbReference type="RuleBase" id="RU363032"/>
    </source>
</evidence>
<feature type="transmembrane region" description="Helical" evidence="5">
    <location>
        <begin position="132"/>
        <end position="151"/>
    </location>
</feature>
<evidence type="ECO:0000256" key="1">
    <source>
        <dbReference type="ARBA" id="ARBA00004651"/>
    </source>
</evidence>
<evidence type="ECO:0000313" key="7">
    <source>
        <dbReference type="EMBL" id="OGD17125.1"/>
    </source>
</evidence>
<feature type="transmembrane region" description="Helical" evidence="5">
    <location>
        <begin position="255"/>
        <end position="277"/>
    </location>
</feature>
<dbReference type="CDD" id="cd06261">
    <property type="entry name" value="TM_PBP2"/>
    <property type="match status" value="1"/>
</dbReference>
<name>A0A1F5AF46_9BACT</name>
<organism evidence="7 8">
    <name type="scientific">Candidatus Sediminicultor quintus</name>
    <dbReference type="NCBI Taxonomy" id="1797291"/>
    <lineage>
        <taxon>Bacteria</taxon>
        <taxon>Pseudomonadati</taxon>
        <taxon>Atribacterota</taxon>
        <taxon>Candidatus Phoenicimicrobiia</taxon>
        <taxon>Candidatus Pheonicimicrobiales</taxon>
        <taxon>Candidatus Phoenicimicrobiaceae</taxon>
        <taxon>Candidatus Sediminicultor</taxon>
    </lineage>
</organism>
<dbReference type="GO" id="GO:0005886">
    <property type="term" value="C:plasma membrane"/>
    <property type="evidence" value="ECO:0007669"/>
    <property type="project" value="UniProtKB-SubCell"/>
</dbReference>
<dbReference type="PROSITE" id="PS50928">
    <property type="entry name" value="ABC_TM1"/>
    <property type="match status" value="1"/>
</dbReference>
<dbReference type="InterPro" id="IPR052730">
    <property type="entry name" value="Sugar_ABC_transporter"/>
</dbReference>
<dbReference type="PANTHER" id="PTHR43759:SF1">
    <property type="entry name" value="GLUCOSE IMPORT SYSTEM PERMEASE PROTEIN GLCT"/>
    <property type="match status" value="1"/>
</dbReference>
<protein>
    <submittedName>
        <fullName evidence="7">ABC transporter permease</fullName>
    </submittedName>
</protein>
<dbReference type="InterPro" id="IPR000515">
    <property type="entry name" value="MetI-like"/>
</dbReference>
<dbReference type="Proteomes" id="UP000177701">
    <property type="component" value="Unassembled WGS sequence"/>
</dbReference>
<keyword evidence="3 5" id="KW-1133">Transmembrane helix</keyword>
<dbReference type="EMBL" id="MEYH01000016">
    <property type="protein sequence ID" value="OGD17125.1"/>
    <property type="molecule type" value="Genomic_DNA"/>
</dbReference>
<accession>A0A1F5AF46</accession>
<keyword evidence="4 5" id="KW-0472">Membrane</keyword>
<dbReference type="Gene3D" id="1.10.3720.10">
    <property type="entry name" value="MetI-like"/>
    <property type="match status" value="1"/>
</dbReference>
<dbReference type="STRING" id="1797291.A2V47_07285"/>
<feature type="transmembrane region" description="Helical" evidence="5">
    <location>
        <begin position="97"/>
        <end position="120"/>
    </location>
</feature>
<evidence type="ECO:0000313" key="8">
    <source>
        <dbReference type="Proteomes" id="UP000177701"/>
    </source>
</evidence>
<feature type="transmembrane region" description="Helical" evidence="5">
    <location>
        <begin position="12"/>
        <end position="33"/>
    </location>
</feature>
<feature type="transmembrane region" description="Helical" evidence="5">
    <location>
        <begin position="216"/>
        <end position="234"/>
    </location>
</feature>
<proteinExistence type="inferred from homology"/>
<gene>
    <name evidence="7" type="ORF">A2V47_07285</name>
</gene>
<evidence type="ECO:0000256" key="3">
    <source>
        <dbReference type="ARBA" id="ARBA00022989"/>
    </source>
</evidence>
<dbReference type="AlphaFoldDB" id="A0A1F5AF46"/>
<keyword evidence="2 5" id="KW-0812">Transmembrane</keyword>
<comment type="caution">
    <text evidence="7">The sequence shown here is derived from an EMBL/GenBank/DDBJ whole genome shotgun (WGS) entry which is preliminary data.</text>
</comment>
<feature type="transmembrane region" description="Helical" evidence="5">
    <location>
        <begin position="163"/>
        <end position="181"/>
    </location>
</feature>
<dbReference type="Pfam" id="PF00528">
    <property type="entry name" value="BPD_transp_1"/>
    <property type="match status" value="1"/>
</dbReference>
<dbReference type="SUPFAM" id="SSF161098">
    <property type="entry name" value="MetI-like"/>
    <property type="match status" value="1"/>
</dbReference>
<comment type="subcellular location">
    <subcellularLocation>
        <location evidence="1 5">Cell membrane</location>
        <topology evidence="1 5">Multi-pass membrane protein</topology>
    </subcellularLocation>
</comment>
<evidence type="ECO:0000259" key="6">
    <source>
        <dbReference type="PROSITE" id="PS50928"/>
    </source>
</evidence>
<dbReference type="GO" id="GO:0055085">
    <property type="term" value="P:transmembrane transport"/>
    <property type="evidence" value="ECO:0007669"/>
    <property type="project" value="InterPro"/>
</dbReference>
<reference evidence="7 8" key="1">
    <citation type="journal article" date="2016" name="Nat. Commun.">
        <title>Thousands of microbial genomes shed light on interconnected biogeochemical processes in an aquifer system.</title>
        <authorList>
            <person name="Anantharaman K."/>
            <person name="Brown C.T."/>
            <person name="Hug L.A."/>
            <person name="Sharon I."/>
            <person name="Castelle C.J."/>
            <person name="Probst A.J."/>
            <person name="Thomas B.C."/>
            <person name="Singh A."/>
            <person name="Wilkins M.J."/>
            <person name="Karaoz U."/>
            <person name="Brodie E.L."/>
            <person name="Williams K.H."/>
            <person name="Hubbard S.S."/>
            <person name="Banfield J.F."/>
        </authorList>
    </citation>
    <scope>NUCLEOTIDE SEQUENCE [LARGE SCALE GENOMIC DNA]</scope>
</reference>
<evidence type="ECO:0000256" key="4">
    <source>
        <dbReference type="ARBA" id="ARBA00023136"/>
    </source>
</evidence>
<evidence type="ECO:0000256" key="2">
    <source>
        <dbReference type="ARBA" id="ARBA00022692"/>
    </source>
</evidence>
<feature type="domain" description="ABC transmembrane type-1" evidence="6">
    <location>
        <begin position="65"/>
        <end position="276"/>
    </location>
</feature>
<feature type="transmembrane region" description="Helical" evidence="5">
    <location>
        <begin position="69"/>
        <end position="90"/>
    </location>
</feature>